<name>A0A6J5S5H8_9CAUD</name>
<dbReference type="EMBL" id="LR796985">
    <property type="protein sequence ID" value="CAB4180122.1"/>
    <property type="molecule type" value="Genomic_DNA"/>
</dbReference>
<organism evidence="6">
    <name type="scientific">uncultured Caudovirales phage</name>
    <dbReference type="NCBI Taxonomy" id="2100421"/>
    <lineage>
        <taxon>Viruses</taxon>
        <taxon>Duplodnaviria</taxon>
        <taxon>Heunggongvirae</taxon>
        <taxon>Uroviricota</taxon>
        <taxon>Caudoviricetes</taxon>
        <taxon>Peduoviridae</taxon>
        <taxon>Maltschvirus</taxon>
        <taxon>Maltschvirus maltsch</taxon>
    </lineage>
</organism>
<evidence type="ECO:0000313" key="4">
    <source>
        <dbReference type="EMBL" id="CAB4180122.1"/>
    </source>
</evidence>
<dbReference type="EMBL" id="LR797218">
    <property type="protein sequence ID" value="CAB4194867.1"/>
    <property type="molecule type" value="Genomic_DNA"/>
</dbReference>
<proteinExistence type="predicted"/>
<evidence type="ECO:0000313" key="2">
    <source>
        <dbReference type="EMBL" id="CAB4149542.1"/>
    </source>
</evidence>
<evidence type="ECO:0000313" key="5">
    <source>
        <dbReference type="EMBL" id="CAB4194867.1"/>
    </source>
</evidence>
<dbReference type="EMBL" id="LR796298">
    <property type="protein sequence ID" value="CAB4135332.1"/>
    <property type="molecule type" value="Genomic_DNA"/>
</dbReference>
<gene>
    <name evidence="4" type="ORF">UFOVP1055_7</name>
    <name evidence="5" type="ORF">UFOVP1270_7</name>
    <name evidence="6" type="ORF">UFOVP1397_7</name>
    <name evidence="7" type="ORF">UFOVP1506_8</name>
    <name evidence="1" type="ORF">UFOVP292_8</name>
    <name evidence="2" type="ORF">UFOVP559_20</name>
    <name evidence="3" type="ORF">UFOVP880_15</name>
</gene>
<dbReference type="EMBL" id="LR798351">
    <property type="protein sequence ID" value="CAB5225864.1"/>
    <property type="molecule type" value="Genomic_DNA"/>
</dbReference>
<dbReference type="EMBL" id="LR796820">
    <property type="protein sequence ID" value="CAB4168329.1"/>
    <property type="molecule type" value="Genomic_DNA"/>
</dbReference>
<sequence>MNCAICAKQFNNAEFRLRLELKGICLDCAKKGDFYDMTDEEIDKCFAVLKAITDYENMTSAQHQHQTDMGR</sequence>
<evidence type="ECO:0000313" key="6">
    <source>
        <dbReference type="EMBL" id="CAB4203761.1"/>
    </source>
</evidence>
<evidence type="ECO:0000313" key="7">
    <source>
        <dbReference type="EMBL" id="CAB5225864.1"/>
    </source>
</evidence>
<evidence type="ECO:0000313" key="3">
    <source>
        <dbReference type="EMBL" id="CAB4168329.1"/>
    </source>
</evidence>
<dbReference type="EMBL" id="LR797333">
    <property type="protein sequence ID" value="CAB4203761.1"/>
    <property type="molecule type" value="Genomic_DNA"/>
</dbReference>
<evidence type="ECO:0000313" key="1">
    <source>
        <dbReference type="EMBL" id="CAB4135332.1"/>
    </source>
</evidence>
<accession>A0A6J5S5H8</accession>
<protein>
    <submittedName>
        <fullName evidence="6">Uncharacterized protein</fullName>
    </submittedName>
</protein>
<reference evidence="6" key="1">
    <citation type="submission" date="2020-05" db="EMBL/GenBank/DDBJ databases">
        <authorList>
            <person name="Chiriac C."/>
            <person name="Salcher M."/>
            <person name="Ghai R."/>
            <person name="Kavagutti S V."/>
        </authorList>
    </citation>
    <scope>NUCLEOTIDE SEQUENCE</scope>
</reference>
<dbReference type="EMBL" id="LR796518">
    <property type="protein sequence ID" value="CAB4149542.1"/>
    <property type="molecule type" value="Genomic_DNA"/>
</dbReference>